<keyword evidence="1" id="KW-0472">Membrane</keyword>
<feature type="transmembrane region" description="Helical" evidence="1">
    <location>
        <begin position="46"/>
        <end position="65"/>
    </location>
</feature>
<dbReference type="AlphaFoldDB" id="A0A1Q9LSN3"/>
<protein>
    <submittedName>
        <fullName evidence="2">Uncharacterized protein</fullName>
    </submittedName>
</protein>
<gene>
    <name evidence="2" type="ORF">BJP25_08865</name>
</gene>
<dbReference type="STRING" id="1193682.BJP25_08865"/>
<comment type="caution">
    <text evidence="2">The sequence shown here is derived from an EMBL/GenBank/DDBJ whole genome shotgun (WGS) entry which is preliminary data.</text>
</comment>
<reference evidence="2 3" key="1">
    <citation type="submission" date="2016-10" db="EMBL/GenBank/DDBJ databases">
        <title>The Draft Genome Sequence of Actinokineospora bangkokensis 44EHWT reveals the biosynthetic pathway of antifungal compounds Thailandins with unusual extender unit butylmalonyl-CoA.</title>
        <authorList>
            <person name="Greule A."/>
            <person name="Intra B."/>
            <person name="Flemming S."/>
            <person name="Rommel M.G."/>
            <person name="Panbangred W."/>
            <person name="Bechthold A."/>
        </authorList>
    </citation>
    <scope>NUCLEOTIDE SEQUENCE [LARGE SCALE GENOMIC DNA]</scope>
    <source>
        <strain evidence="2 3">44EHW</strain>
    </source>
</reference>
<dbReference type="EMBL" id="MKQR01000005">
    <property type="protein sequence ID" value="OLR95052.1"/>
    <property type="molecule type" value="Genomic_DNA"/>
</dbReference>
<evidence type="ECO:0000313" key="3">
    <source>
        <dbReference type="Proteomes" id="UP000186040"/>
    </source>
</evidence>
<feature type="transmembrane region" description="Helical" evidence="1">
    <location>
        <begin position="103"/>
        <end position="121"/>
    </location>
</feature>
<organism evidence="2 3">
    <name type="scientific">Actinokineospora bangkokensis</name>
    <dbReference type="NCBI Taxonomy" id="1193682"/>
    <lineage>
        <taxon>Bacteria</taxon>
        <taxon>Bacillati</taxon>
        <taxon>Actinomycetota</taxon>
        <taxon>Actinomycetes</taxon>
        <taxon>Pseudonocardiales</taxon>
        <taxon>Pseudonocardiaceae</taxon>
        <taxon>Actinokineospora</taxon>
    </lineage>
</organism>
<evidence type="ECO:0000313" key="2">
    <source>
        <dbReference type="EMBL" id="OLR95052.1"/>
    </source>
</evidence>
<dbReference type="Proteomes" id="UP000186040">
    <property type="component" value="Unassembled WGS sequence"/>
</dbReference>
<sequence length="386" mass="40840">MLLAAAFAGQGAVLAVGAVLAAVVVAVLVGVASIAPGESWVRGRVLWALLVAVLGFTLWGFGWAISDEAGLGISGDTGAWLVSGVVPFAVVAGMLLRSRALAIGFAVVFVATGGILLHALARTMPPEVDQRLAVASAQRLDFAVTDVPGYRSGFDSRVQQLMPVDTDPNPPDPFIVLYDSDNPGSADCDYDPVTAGGFYSQSCEVERPGLFYLRGWGTHAYVLRVPGKQFTLTAATTHDRAFLRGAILTARESSAPGTYTATVPGYSGAATPGHNVFTPDDPSTLPGARNITVSVRDAHTCTCEFESRDLRYRRFPDHQEYTKPAGAREILVWGGPAVDRDLLRTAARNAHPATDDELLDLLPPLPPAHGHSPMIPVRKLATALFG</sequence>
<keyword evidence="1" id="KW-1133">Transmembrane helix</keyword>
<feature type="transmembrane region" description="Helical" evidence="1">
    <location>
        <begin position="77"/>
        <end position="96"/>
    </location>
</feature>
<accession>A0A1Q9LSN3</accession>
<name>A0A1Q9LSN3_9PSEU</name>
<keyword evidence="1" id="KW-0812">Transmembrane</keyword>
<keyword evidence="3" id="KW-1185">Reference proteome</keyword>
<proteinExistence type="predicted"/>
<feature type="transmembrane region" description="Helical" evidence="1">
    <location>
        <begin position="12"/>
        <end position="34"/>
    </location>
</feature>
<evidence type="ECO:0000256" key="1">
    <source>
        <dbReference type="SAM" id="Phobius"/>
    </source>
</evidence>